<dbReference type="STRING" id="1219077.VAZ01S_085_00200"/>
<evidence type="ECO:0000313" key="1">
    <source>
        <dbReference type="EMBL" id="GAD77674.1"/>
    </source>
</evidence>
<dbReference type="Proteomes" id="UP000016567">
    <property type="component" value="Unassembled WGS sequence"/>
</dbReference>
<dbReference type="OrthoDB" id="8757580at2"/>
<dbReference type="RefSeq" id="WP_021711411.1">
    <property type="nucleotide sequence ID" value="NZ_BAOB01000585.1"/>
</dbReference>
<organism evidence="1 2">
    <name type="scientific">Vibrio azureus NBRC 104587</name>
    <dbReference type="NCBI Taxonomy" id="1219077"/>
    <lineage>
        <taxon>Bacteria</taxon>
        <taxon>Pseudomonadati</taxon>
        <taxon>Pseudomonadota</taxon>
        <taxon>Gammaproteobacteria</taxon>
        <taxon>Vibrionales</taxon>
        <taxon>Vibrionaceae</taxon>
        <taxon>Vibrio</taxon>
    </lineage>
</organism>
<accession>U3C8H8</accession>
<reference evidence="1 2" key="1">
    <citation type="submission" date="2013-09" db="EMBL/GenBank/DDBJ databases">
        <title>Whole genome shotgun sequence of Vibrio azureus NBRC 104587.</title>
        <authorList>
            <person name="Isaki S."/>
            <person name="Hosoyama A."/>
            <person name="Numata M."/>
            <person name="Hashimoto M."/>
            <person name="Hosoyama Y."/>
            <person name="Tsuchikane K."/>
            <person name="Noguchi M."/>
            <person name="Hirakata S."/>
            <person name="Ichikawa N."/>
            <person name="Ohji S."/>
            <person name="Yamazoe A."/>
            <person name="Fujita N."/>
        </authorList>
    </citation>
    <scope>NUCLEOTIDE SEQUENCE [LARGE SCALE GENOMIC DNA]</scope>
    <source>
        <strain evidence="1 2">NBRC 104587</strain>
    </source>
</reference>
<proteinExistence type="predicted"/>
<sequence length="159" mass="17466">MLLKLDDSPVPMKLVYLLSDELKNDPNRVKVAQELTLDPARPLMGLKGSHGLFASDEWWENVYAEKIPLSFIKGVIESAYIAGQDEEGINNTVDVKLEDGSTVAVGIYTNDVADVSLFKPGCLVYVVYAFDELKRQPARDGGVNYSKVAVEMAVSESPI</sequence>
<gene>
    <name evidence="1" type="ORF">VAZ01S_085_00200</name>
</gene>
<evidence type="ECO:0000313" key="2">
    <source>
        <dbReference type="Proteomes" id="UP000016567"/>
    </source>
</evidence>
<dbReference type="AlphaFoldDB" id="U3C8H8"/>
<dbReference type="EMBL" id="BATL01000085">
    <property type="protein sequence ID" value="GAD77674.1"/>
    <property type="molecule type" value="Genomic_DNA"/>
</dbReference>
<keyword evidence="2" id="KW-1185">Reference proteome</keyword>
<protein>
    <submittedName>
        <fullName evidence="1">Uncharacterized protein</fullName>
    </submittedName>
</protein>
<comment type="caution">
    <text evidence="1">The sequence shown here is derived from an EMBL/GenBank/DDBJ whole genome shotgun (WGS) entry which is preliminary data.</text>
</comment>
<name>U3C8H8_9VIBR</name>
<dbReference type="eggNOG" id="ENOG50349QW">
    <property type="taxonomic scope" value="Bacteria"/>
</dbReference>